<reference evidence="2" key="1">
    <citation type="submission" date="2015-08" db="EMBL/GenBank/DDBJ databases">
        <title>Fjat-14210 dsm16467.</title>
        <authorList>
            <person name="Liu B."/>
            <person name="Wang J."/>
            <person name="Zhu Y."/>
            <person name="Liu G."/>
            <person name="Chen Q."/>
            <person name="Chen Z."/>
            <person name="Lan J."/>
            <person name="Che J."/>
            <person name="Ge C."/>
            <person name="Shi H."/>
            <person name="Pan Z."/>
            <person name="Liu X."/>
        </authorList>
    </citation>
    <scope>NUCLEOTIDE SEQUENCE [LARGE SCALE GENOMIC DNA]</scope>
    <source>
        <strain evidence="2">DSM 16467</strain>
    </source>
</reference>
<gene>
    <name evidence="1" type="ORF">AMD01_16250</name>
</gene>
<dbReference type="EMBL" id="LILC01000023">
    <property type="protein sequence ID" value="KOO42697.1"/>
    <property type="molecule type" value="Genomic_DNA"/>
</dbReference>
<dbReference type="PATRIC" id="fig|284581.3.peg.2746"/>
<accession>A0A0M0KVP7</accession>
<dbReference type="SUPFAM" id="SSF54593">
    <property type="entry name" value="Glyoxalase/Bleomycin resistance protein/Dihydroxybiphenyl dioxygenase"/>
    <property type="match status" value="1"/>
</dbReference>
<comment type="caution">
    <text evidence="1">The sequence shown here is derived from an EMBL/GenBank/DDBJ whole genome shotgun (WGS) entry which is preliminary data.</text>
</comment>
<evidence type="ECO:0000313" key="2">
    <source>
        <dbReference type="Proteomes" id="UP000037558"/>
    </source>
</evidence>
<name>A0A0M0KVP7_9BACI</name>
<evidence type="ECO:0000313" key="1">
    <source>
        <dbReference type="EMBL" id="KOO42697.1"/>
    </source>
</evidence>
<evidence type="ECO:0008006" key="3">
    <source>
        <dbReference type="Google" id="ProtNLM"/>
    </source>
</evidence>
<dbReference type="Gene3D" id="3.10.180.10">
    <property type="entry name" value="2,3-Dihydroxybiphenyl 1,2-Dioxygenase, domain 1"/>
    <property type="match status" value="1"/>
</dbReference>
<dbReference type="AlphaFoldDB" id="A0A0M0KVP7"/>
<organism evidence="1 2">
    <name type="scientific">Priestia koreensis</name>
    <dbReference type="NCBI Taxonomy" id="284581"/>
    <lineage>
        <taxon>Bacteria</taxon>
        <taxon>Bacillati</taxon>
        <taxon>Bacillota</taxon>
        <taxon>Bacilli</taxon>
        <taxon>Bacillales</taxon>
        <taxon>Bacillaceae</taxon>
        <taxon>Priestia</taxon>
    </lineage>
</organism>
<protein>
    <recommendedName>
        <fullName evidence="3">VOC domain-containing protein</fullName>
    </recommendedName>
</protein>
<dbReference type="STRING" id="284581.AMD01_16250"/>
<proteinExistence type="predicted"/>
<dbReference type="RefSeq" id="WP_053402495.1">
    <property type="nucleotide sequence ID" value="NZ_JBNNNH010000007.1"/>
</dbReference>
<dbReference type="Proteomes" id="UP000037558">
    <property type="component" value="Unassembled WGS sequence"/>
</dbReference>
<keyword evidence="2" id="KW-1185">Reference proteome</keyword>
<sequence length="196" mass="22524">MLFHYHFWTPYVEETEKFYESLGFSVVQRIGRVEGTFQTFDPPLQWEDFRNHAIQFRIIEMRKDKINITFGYGKRVLFDHIGFLVSKEEHDHIVVDANSLLWKSDIDERRTFIQTPYRFRIELQTRQEMIEDGSCSLQGITITSSAGDLKTSLSSLLGELSTTIEQAAGEKTMLTLARMTGVTASVDPNGVVIHPS</sequence>
<dbReference type="InterPro" id="IPR029068">
    <property type="entry name" value="Glyas_Bleomycin-R_OHBP_Dase"/>
</dbReference>
<dbReference type="OrthoDB" id="2353168at2"/>